<feature type="transmembrane region" description="Helical" evidence="6">
    <location>
        <begin position="7"/>
        <end position="28"/>
    </location>
</feature>
<keyword evidence="5 6" id="KW-0472">Membrane</keyword>
<dbReference type="Proteomes" id="UP001301653">
    <property type="component" value="Unassembled WGS sequence"/>
</dbReference>
<feature type="transmembrane region" description="Helical" evidence="6">
    <location>
        <begin position="152"/>
        <end position="170"/>
    </location>
</feature>
<evidence type="ECO:0000256" key="4">
    <source>
        <dbReference type="ARBA" id="ARBA00022989"/>
    </source>
</evidence>
<dbReference type="EMBL" id="JAYFUH010000249">
    <property type="protein sequence ID" value="MEA5668656.1"/>
    <property type="molecule type" value="Genomic_DNA"/>
</dbReference>
<keyword evidence="4 6" id="KW-1133">Transmembrane helix</keyword>
<feature type="transmembrane region" description="Helical" evidence="6">
    <location>
        <begin position="80"/>
        <end position="97"/>
    </location>
</feature>
<evidence type="ECO:0000313" key="8">
    <source>
        <dbReference type="Proteomes" id="UP001301653"/>
    </source>
</evidence>
<keyword evidence="2" id="KW-1003">Cell membrane</keyword>
<feature type="transmembrane region" description="Helical" evidence="6">
    <location>
        <begin position="43"/>
        <end position="68"/>
    </location>
</feature>
<gene>
    <name evidence="7" type="ORF">VA603_14000</name>
</gene>
<feature type="transmembrane region" description="Helical" evidence="6">
    <location>
        <begin position="280"/>
        <end position="308"/>
    </location>
</feature>
<protein>
    <submittedName>
        <fullName evidence="7">Lysylphosphatidylglycerol synthase transmembrane domain-containing protein</fullName>
    </submittedName>
</protein>
<keyword evidence="3 6" id="KW-0812">Transmembrane</keyword>
<dbReference type="InterPro" id="IPR022791">
    <property type="entry name" value="L-PG_synthase/AglD"/>
</dbReference>
<sequence length="314" mass="33765">MKAHLKVAGLIVALALFGYFVWFCWHNLDLSTLASALENPRTLLALAAAIFCYMAIYPVTGLAWRQLLLAQGIEQPTHRLTLLLGIAQLAKYVPGNVMQHAYRATLALKHGVPLRPYTLSVLHETILAAAASILVGATLFLPEIRQGRLTGYGWLLTIACAGSCAAIAIFCFKPNFLDSNAAPSTRLQRLLRTTGRLPGPTVTLMTLTAYCFNYLSIGLGLWLLARTLGLSDAIDYRQATSAFALSWILGFLAPGTPAGMGAREGIMVMLLGSDGDSGQLALFVLLSRATTIAGDLATFLFSSIIYSLESSKNP</sequence>
<organism evidence="7 8">
    <name type="scientific">Stenotrophomonas capsici</name>
    <dbReference type="NCBI Taxonomy" id="3110230"/>
    <lineage>
        <taxon>Bacteria</taxon>
        <taxon>Pseudomonadati</taxon>
        <taxon>Pseudomonadota</taxon>
        <taxon>Gammaproteobacteria</taxon>
        <taxon>Lysobacterales</taxon>
        <taxon>Lysobacteraceae</taxon>
        <taxon>Stenotrophomonas</taxon>
    </lineage>
</organism>
<evidence type="ECO:0000256" key="6">
    <source>
        <dbReference type="SAM" id="Phobius"/>
    </source>
</evidence>
<reference evidence="7 8" key="1">
    <citation type="submission" date="2023-12" db="EMBL/GenBank/DDBJ databases">
        <title>Stenotrophomonas guangdongensis sp. nov., isolated from wilted pepper plants (Capsicum annuum).</title>
        <authorList>
            <person name="Qiu M."/>
            <person name="Li Y."/>
            <person name="Liu Q."/>
            <person name="Zhang X."/>
            <person name="Huang Y."/>
            <person name="Guo R."/>
            <person name="Hu M."/>
            <person name="Zhou J."/>
            <person name="Zhou X."/>
        </authorList>
    </citation>
    <scope>NUCLEOTIDE SEQUENCE [LARGE SCALE GENOMIC DNA]</scope>
    <source>
        <strain evidence="7 8">MH1</strain>
    </source>
</reference>
<comment type="caution">
    <text evidence="7">The sequence shown here is derived from an EMBL/GenBank/DDBJ whole genome shotgun (WGS) entry which is preliminary data.</text>
</comment>
<feature type="transmembrane region" description="Helical" evidence="6">
    <location>
        <begin position="240"/>
        <end position="260"/>
    </location>
</feature>
<proteinExistence type="predicted"/>
<accession>A0ABU5V5P7</accession>
<evidence type="ECO:0000256" key="1">
    <source>
        <dbReference type="ARBA" id="ARBA00004651"/>
    </source>
</evidence>
<keyword evidence="8" id="KW-1185">Reference proteome</keyword>
<dbReference type="RefSeq" id="WP_323439212.1">
    <property type="nucleotide sequence ID" value="NZ_JAYFUH010000249.1"/>
</dbReference>
<feature type="transmembrane region" description="Helical" evidence="6">
    <location>
        <begin position="117"/>
        <end position="140"/>
    </location>
</feature>
<feature type="transmembrane region" description="Helical" evidence="6">
    <location>
        <begin position="207"/>
        <end position="228"/>
    </location>
</feature>
<comment type="subcellular location">
    <subcellularLocation>
        <location evidence="1">Cell membrane</location>
        <topology evidence="1">Multi-pass membrane protein</topology>
    </subcellularLocation>
</comment>
<evidence type="ECO:0000256" key="2">
    <source>
        <dbReference type="ARBA" id="ARBA00022475"/>
    </source>
</evidence>
<evidence type="ECO:0000256" key="5">
    <source>
        <dbReference type="ARBA" id="ARBA00023136"/>
    </source>
</evidence>
<name>A0ABU5V5P7_9GAMM</name>
<evidence type="ECO:0000313" key="7">
    <source>
        <dbReference type="EMBL" id="MEA5668656.1"/>
    </source>
</evidence>
<evidence type="ECO:0000256" key="3">
    <source>
        <dbReference type="ARBA" id="ARBA00022692"/>
    </source>
</evidence>
<dbReference type="Pfam" id="PF03706">
    <property type="entry name" value="LPG_synthase_TM"/>
    <property type="match status" value="1"/>
</dbReference>